<organism evidence="1">
    <name type="scientific">Rhizophora mucronata</name>
    <name type="common">Asiatic mangrove</name>
    <dbReference type="NCBI Taxonomy" id="61149"/>
    <lineage>
        <taxon>Eukaryota</taxon>
        <taxon>Viridiplantae</taxon>
        <taxon>Streptophyta</taxon>
        <taxon>Embryophyta</taxon>
        <taxon>Tracheophyta</taxon>
        <taxon>Spermatophyta</taxon>
        <taxon>Magnoliopsida</taxon>
        <taxon>eudicotyledons</taxon>
        <taxon>Gunneridae</taxon>
        <taxon>Pentapetalae</taxon>
        <taxon>rosids</taxon>
        <taxon>fabids</taxon>
        <taxon>Malpighiales</taxon>
        <taxon>Rhizophoraceae</taxon>
        <taxon>Rhizophora</taxon>
    </lineage>
</organism>
<name>A0A2P2J326_RHIMU</name>
<dbReference type="EMBL" id="GGEC01007386">
    <property type="protein sequence ID" value="MBW87869.1"/>
    <property type="molecule type" value="Transcribed_RNA"/>
</dbReference>
<proteinExistence type="predicted"/>
<accession>A0A2P2J326</accession>
<dbReference type="AlphaFoldDB" id="A0A2P2J326"/>
<evidence type="ECO:0000313" key="1">
    <source>
        <dbReference type="EMBL" id="MBW87869.1"/>
    </source>
</evidence>
<reference evidence="1" key="1">
    <citation type="submission" date="2018-02" db="EMBL/GenBank/DDBJ databases">
        <title>Rhizophora mucronata_Transcriptome.</title>
        <authorList>
            <person name="Meera S.P."/>
            <person name="Sreeshan A."/>
            <person name="Augustine A."/>
        </authorList>
    </citation>
    <scope>NUCLEOTIDE SEQUENCE</scope>
    <source>
        <tissue evidence="1">Leaf</tissue>
    </source>
</reference>
<protein>
    <submittedName>
        <fullName evidence="1">Uncharacterized protein</fullName>
    </submittedName>
</protein>
<sequence>MGMLRRKSYRLGLITLAGRDPLIAVQFSPAPRVTIRIRLRPTLRMLSTVTIRRMHAALARVILAVRLMWSRNLPGLEIASFPLDTNRLKMTRSVIW</sequence>